<accession>X8JNX5</accession>
<feature type="compositionally biased region" description="Low complexity" evidence="1">
    <location>
        <begin position="172"/>
        <end position="184"/>
    </location>
</feature>
<organism evidence="2 3">
    <name type="scientific">Rhizoctonia solani AG-3 Rhs1AP</name>
    <dbReference type="NCBI Taxonomy" id="1086054"/>
    <lineage>
        <taxon>Eukaryota</taxon>
        <taxon>Fungi</taxon>
        <taxon>Dikarya</taxon>
        <taxon>Basidiomycota</taxon>
        <taxon>Agaricomycotina</taxon>
        <taxon>Agaricomycetes</taxon>
        <taxon>Cantharellales</taxon>
        <taxon>Ceratobasidiaceae</taxon>
        <taxon>Rhizoctonia</taxon>
    </lineage>
</organism>
<evidence type="ECO:0000313" key="2">
    <source>
        <dbReference type="EMBL" id="EUC65487.1"/>
    </source>
</evidence>
<reference evidence="3" key="1">
    <citation type="journal article" date="2014" name="Genome Announc.">
        <title>Draft genome sequence of the plant-pathogenic soil fungus Rhizoctonia solani anastomosis group 3 strain Rhs1AP.</title>
        <authorList>
            <person name="Cubeta M.A."/>
            <person name="Thomas E."/>
            <person name="Dean R.A."/>
            <person name="Jabaji S."/>
            <person name="Neate S.M."/>
            <person name="Tavantzis S."/>
            <person name="Toda T."/>
            <person name="Vilgalys R."/>
            <person name="Bharathan N."/>
            <person name="Fedorova-Abrams N."/>
            <person name="Pakala S.B."/>
            <person name="Pakala S.M."/>
            <person name="Zafar N."/>
            <person name="Joardar V."/>
            <person name="Losada L."/>
            <person name="Nierman W.C."/>
        </authorList>
    </citation>
    <scope>NUCLEOTIDE SEQUENCE [LARGE SCALE GENOMIC DNA]</scope>
    <source>
        <strain evidence="3">AG-3</strain>
    </source>
</reference>
<proteinExistence type="predicted"/>
<gene>
    <name evidence="2" type="ORF">RSOL_446830</name>
</gene>
<dbReference type="Proteomes" id="UP000030108">
    <property type="component" value="Unassembled WGS sequence"/>
</dbReference>
<sequence>MMYLGSLGTQLLFIDHYGRPLKFYIHESVVGDSRYQVEHFITTEGGIIVNAHWEANFTLVQPGLPGVSELHGAAELILRFDWVYACVNSHRMLCDGDWAGFLIAQSPTGHSYTTPGHNYLQHPYTTPYQTPMHHPPAHSYAAPTLNHTHSYLAPPSYTVPNYTTQPGPPAPTHHAPPYHSPTYSGLGLGPAVQPHYQPPYRTLAHAPMPSTTSLRALHPNTGPVYLTPQEQPEPRLGVESKVYIKLPRKLHHNRWTHPESSVKAHPGLRLQLVPSSQLQAHPRSRLPFHLEPGLRASPRSILRVRLKSGPQSHYVKLDPRSRMHLLPKFNFHQHFAL</sequence>
<evidence type="ECO:0000313" key="3">
    <source>
        <dbReference type="Proteomes" id="UP000030108"/>
    </source>
</evidence>
<protein>
    <submittedName>
        <fullName evidence="2">Uncharacterized protein</fullName>
    </submittedName>
</protein>
<evidence type="ECO:0000256" key="1">
    <source>
        <dbReference type="SAM" id="MobiDB-lite"/>
    </source>
</evidence>
<dbReference type="AlphaFoldDB" id="X8JNX5"/>
<feature type="region of interest" description="Disordered" evidence="1">
    <location>
        <begin position="164"/>
        <end position="200"/>
    </location>
</feature>
<name>X8JNX5_9AGAM</name>
<comment type="caution">
    <text evidence="2">The sequence shown here is derived from an EMBL/GenBank/DDBJ whole genome shotgun (WGS) entry which is preliminary data.</text>
</comment>
<dbReference type="EMBL" id="JATN01000311">
    <property type="protein sequence ID" value="EUC65487.1"/>
    <property type="molecule type" value="Genomic_DNA"/>
</dbReference>